<dbReference type="AlphaFoldDB" id="A0A916J7D2"/>
<dbReference type="SUPFAM" id="SSF143422">
    <property type="entry name" value="Transposase IS200-like"/>
    <property type="match status" value="1"/>
</dbReference>
<reference evidence="1" key="1">
    <citation type="submission" date="2021-04" db="EMBL/GenBank/DDBJ databases">
        <authorList>
            <person name="Hornung B."/>
        </authorList>
    </citation>
    <scope>NUCLEOTIDE SEQUENCE</scope>
    <source>
        <strain evidence="1">G5G6</strain>
    </source>
</reference>
<accession>A0A916J7D2</accession>
<dbReference type="RefSeq" id="WP_246591013.1">
    <property type="nucleotide sequence ID" value="NZ_CAJQUM010000001.1"/>
</dbReference>
<name>A0A916J7D2_9PROT</name>
<dbReference type="GO" id="GO:0006313">
    <property type="term" value="P:DNA transposition"/>
    <property type="evidence" value="ECO:0007669"/>
    <property type="project" value="InterPro"/>
</dbReference>
<dbReference type="Proteomes" id="UP000742786">
    <property type="component" value="Unassembled WGS sequence"/>
</dbReference>
<dbReference type="GO" id="GO:0004803">
    <property type="term" value="F:transposase activity"/>
    <property type="evidence" value="ECO:0007669"/>
    <property type="project" value="InterPro"/>
</dbReference>
<proteinExistence type="predicted"/>
<gene>
    <name evidence="1" type="ORF">GTOL_13202</name>
</gene>
<evidence type="ECO:0000313" key="2">
    <source>
        <dbReference type="Proteomes" id="UP000742786"/>
    </source>
</evidence>
<dbReference type="GO" id="GO:0003677">
    <property type="term" value="F:DNA binding"/>
    <property type="evidence" value="ECO:0007669"/>
    <property type="project" value="InterPro"/>
</dbReference>
<dbReference type="Gene3D" id="3.30.70.1290">
    <property type="entry name" value="Transposase IS200-like"/>
    <property type="match status" value="1"/>
</dbReference>
<dbReference type="InterPro" id="IPR036515">
    <property type="entry name" value="Transposase_17_sf"/>
</dbReference>
<organism evidence="1 2">
    <name type="scientific">Georgfuchsia toluolica</name>
    <dbReference type="NCBI Taxonomy" id="424218"/>
    <lineage>
        <taxon>Bacteria</taxon>
        <taxon>Pseudomonadati</taxon>
        <taxon>Pseudomonadota</taxon>
        <taxon>Betaproteobacteria</taxon>
        <taxon>Nitrosomonadales</taxon>
        <taxon>Sterolibacteriaceae</taxon>
        <taxon>Georgfuchsia</taxon>
    </lineage>
</organism>
<evidence type="ECO:0008006" key="3">
    <source>
        <dbReference type="Google" id="ProtNLM"/>
    </source>
</evidence>
<sequence>MTNHVHLLLTPQRADSASLSMKHPGQRYVQYVNRSYRRSGTLWEGRFRPC</sequence>
<keyword evidence="2" id="KW-1185">Reference proteome</keyword>
<protein>
    <recommendedName>
        <fullName evidence="3">Transposase</fullName>
    </recommendedName>
</protein>
<evidence type="ECO:0000313" key="1">
    <source>
        <dbReference type="EMBL" id="CAG4885319.1"/>
    </source>
</evidence>
<comment type="caution">
    <text evidence="1">The sequence shown here is derived from an EMBL/GenBank/DDBJ whole genome shotgun (WGS) entry which is preliminary data.</text>
</comment>
<dbReference type="EMBL" id="CAJQUM010000001">
    <property type="protein sequence ID" value="CAG4885319.1"/>
    <property type="molecule type" value="Genomic_DNA"/>
</dbReference>